<evidence type="ECO:0000313" key="1">
    <source>
        <dbReference type="EMBL" id="LAB02469.1"/>
    </source>
</evidence>
<dbReference type="AlphaFoldDB" id="A0A2D4K171"/>
<name>A0A2D4K171_9SAUR</name>
<reference evidence="1" key="2">
    <citation type="submission" date="2017-11" db="EMBL/GenBank/DDBJ databases">
        <title>Coralsnake Venomics: Analyses of Venom Gland Transcriptomes and Proteomes of Six Brazilian Taxa.</title>
        <authorList>
            <person name="Aird S.D."/>
            <person name="Jorge da Silva N."/>
            <person name="Qiu L."/>
            <person name="Villar-Briones A."/>
            <person name="Aparecida-Saddi V."/>
            <person name="Campos-Telles M.P."/>
            <person name="Grau M."/>
            <person name="Mikheyev A.S."/>
        </authorList>
    </citation>
    <scope>NUCLEOTIDE SEQUENCE</scope>
    <source>
        <tissue evidence="1">Venom_gland</tissue>
    </source>
</reference>
<accession>A0A2D4K171</accession>
<protein>
    <submittedName>
        <fullName evidence="1">Uncharacterized protein</fullName>
    </submittedName>
</protein>
<dbReference type="EMBL" id="IACL01021910">
    <property type="protein sequence ID" value="LAB02469.1"/>
    <property type="molecule type" value="Transcribed_RNA"/>
</dbReference>
<organism evidence="1">
    <name type="scientific">Micrurus paraensis</name>
    <dbReference type="NCBI Taxonomy" id="1970185"/>
    <lineage>
        <taxon>Eukaryota</taxon>
        <taxon>Metazoa</taxon>
        <taxon>Chordata</taxon>
        <taxon>Craniata</taxon>
        <taxon>Vertebrata</taxon>
        <taxon>Euteleostomi</taxon>
        <taxon>Lepidosauria</taxon>
        <taxon>Squamata</taxon>
        <taxon>Bifurcata</taxon>
        <taxon>Unidentata</taxon>
        <taxon>Episquamata</taxon>
        <taxon>Toxicofera</taxon>
        <taxon>Serpentes</taxon>
        <taxon>Colubroidea</taxon>
        <taxon>Elapidae</taxon>
        <taxon>Elapinae</taxon>
        <taxon>Micrurus</taxon>
    </lineage>
</organism>
<sequence length="103" mass="11995">MLSKKMLESQYGVRLKEQTSTPASIIEDPWVILCHSLQPIISQDYCWKKQEGTLYSILGSWMKDINQVTIICESEQYMFECSSYNHGLTVHCYSKLQYSIFQA</sequence>
<proteinExistence type="predicted"/>
<reference evidence="1" key="1">
    <citation type="submission" date="2017-07" db="EMBL/GenBank/DDBJ databases">
        <authorList>
            <person name="Mikheyev A."/>
            <person name="Grau M."/>
        </authorList>
    </citation>
    <scope>NUCLEOTIDE SEQUENCE</scope>
    <source>
        <tissue evidence="1">Venom_gland</tissue>
    </source>
</reference>